<dbReference type="Pfam" id="PF13637">
    <property type="entry name" value="Ank_4"/>
    <property type="match status" value="1"/>
</dbReference>
<dbReference type="InterPro" id="IPR002110">
    <property type="entry name" value="Ankyrin_rpt"/>
</dbReference>
<dbReference type="PANTHER" id="PTHR24123:SF33">
    <property type="entry name" value="PROTEIN HOS4"/>
    <property type="match status" value="1"/>
</dbReference>
<reference evidence="5" key="1">
    <citation type="submission" date="2019-04" db="EMBL/GenBank/DDBJ databases">
        <title>Whole genome sequencing of oral phylogroup 2 treponemes.</title>
        <authorList>
            <person name="Chan Y."/>
            <person name="Zeng H.H."/>
            <person name="Yu X.L."/>
            <person name="Leung W.K."/>
            <person name="Watt R.M."/>
        </authorList>
    </citation>
    <scope>NUCLEOTIDE SEQUENCE</scope>
    <source>
        <strain evidence="5">OMZ 835</strain>
    </source>
</reference>
<feature type="repeat" description="ANK" evidence="3">
    <location>
        <begin position="446"/>
        <end position="479"/>
    </location>
</feature>
<dbReference type="InterPro" id="IPR051165">
    <property type="entry name" value="Multifunctional_ANK_Repeat"/>
</dbReference>
<feature type="repeat" description="ANK" evidence="3">
    <location>
        <begin position="780"/>
        <end position="813"/>
    </location>
</feature>
<feature type="signal peptide" evidence="4">
    <location>
        <begin position="1"/>
        <end position="32"/>
    </location>
</feature>
<evidence type="ECO:0000256" key="3">
    <source>
        <dbReference type="PROSITE-ProRule" id="PRU00023"/>
    </source>
</evidence>
<feature type="repeat" description="ANK" evidence="3">
    <location>
        <begin position="577"/>
        <end position="603"/>
    </location>
</feature>
<dbReference type="InterPro" id="IPR036770">
    <property type="entry name" value="Ankyrin_rpt-contain_sf"/>
</dbReference>
<feature type="repeat" description="ANK" evidence="3">
    <location>
        <begin position="544"/>
        <end position="576"/>
    </location>
</feature>
<keyword evidence="1" id="KW-0677">Repeat</keyword>
<accession>A0AAE9MSG6</accession>
<keyword evidence="2 3" id="KW-0040">ANK repeat</keyword>
<dbReference type="Proteomes" id="UP001058682">
    <property type="component" value="Chromosome"/>
</dbReference>
<dbReference type="Pfam" id="PF12796">
    <property type="entry name" value="Ank_2"/>
    <property type="match status" value="7"/>
</dbReference>
<protein>
    <submittedName>
        <fullName evidence="5">Ankyrin repeat domain-containing protein</fullName>
    </submittedName>
</protein>
<gene>
    <name evidence="5" type="ORF">E4N74_08875</name>
</gene>
<keyword evidence="4" id="KW-0732">Signal</keyword>
<organism evidence="5 6">
    <name type="scientific">Treponema putidum</name>
    <dbReference type="NCBI Taxonomy" id="221027"/>
    <lineage>
        <taxon>Bacteria</taxon>
        <taxon>Pseudomonadati</taxon>
        <taxon>Spirochaetota</taxon>
        <taxon>Spirochaetia</taxon>
        <taxon>Spirochaetales</taxon>
        <taxon>Treponemataceae</taxon>
        <taxon>Treponema</taxon>
    </lineage>
</organism>
<evidence type="ECO:0000313" key="6">
    <source>
        <dbReference type="Proteomes" id="UP001058682"/>
    </source>
</evidence>
<feature type="repeat" description="ANK" evidence="3">
    <location>
        <begin position="814"/>
        <end position="846"/>
    </location>
</feature>
<feature type="repeat" description="ANK" evidence="3">
    <location>
        <begin position="480"/>
        <end position="512"/>
    </location>
</feature>
<feature type="repeat" description="ANK" evidence="3">
    <location>
        <begin position="314"/>
        <end position="347"/>
    </location>
</feature>
<feature type="repeat" description="ANK" evidence="3">
    <location>
        <begin position="281"/>
        <end position="313"/>
    </location>
</feature>
<name>A0AAE9MSG6_9SPIR</name>
<evidence type="ECO:0000256" key="2">
    <source>
        <dbReference type="ARBA" id="ARBA00023043"/>
    </source>
</evidence>
<evidence type="ECO:0000313" key="5">
    <source>
        <dbReference type="EMBL" id="UTY34105.1"/>
    </source>
</evidence>
<dbReference type="PRINTS" id="PR01415">
    <property type="entry name" value="ANKYRIN"/>
</dbReference>
<evidence type="ECO:0000256" key="4">
    <source>
        <dbReference type="SAM" id="SignalP"/>
    </source>
</evidence>
<dbReference type="PANTHER" id="PTHR24123">
    <property type="entry name" value="ANKYRIN REPEAT-CONTAINING"/>
    <property type="match status" value="1"/>
</dbReference>
<dbReference type="RefSeq" id="WP_255817238.1">
    <property type="nucleotide sequence ID" value="NZ_CP038804.1"/>
</dbReference>
<dbReference type="Gene3D" id="1.25.40.20">
    <property type="entry name" value="Ankyrin repeat-containing domain"/>
    <property type="match status" value="7"/>
</dbReference>
<feature type="repeat" description="ANK" evidence="3">
    <location>
        <begin position="99"/>
        <end position="131"/>
    </location>
</feature>
<feature type="chain" id="PRO_5042002407" evidence="4">
    <location>
        <begin position="33"/>
        <end position="934"/>
    </location>
</feature>
<dbReference type="SMART" id="SM00248">
    <property type="entry name" value="ANK"/>
    <property type="match status" value="20"/>
</dbReference>
<feature type="repeat" description="ANK" evidence="3">
    <location>
        <begin position="685"/>
        <end position="717"/>
    </location>
</feature>
<dbReference type="SUPFAM" id="SSF48403">
    <property type="entry name" value="Ankyrin repeat"/>
    <property type="match status" value="3"/>
</dbReference>
<dbReference type="PROSITE" id="PS50088">
    <property type="entry name" value="ANK_REPEAT"/>
    <property type="match status" value="15"/>
</dbReference>
<dbReference type="EMBL" id="CP038804">
    <property type="protein sequence ID" value="UTY34105.1"/>
    <property type="molecule type" value="Genomic_DNA"/>
</dbReference>
<sequence length="934" mass="102098">MQNIILKTKKLFKLAFILVLIAVNLMSCKTTPAPKEETLIDLIKAGKSEELQERLNGSAVNMRDEDGNTLLHIAAIKNDTVIVRLLINMDADLEAQNNTGATPLQAALNNSAYDAVKVLVEYNANIFAKDNEGEKPFDTACKKNVSNLILTAQTVKQKDENQNTALHLAVEALDKQLTEQILAIVSPGTEYNEEDLSPLGIAYKYTDSETAAEIASMLLLAGIHPMGKDFAEFETASLARNYSMRFGDGETLLHIFARKGYTGFLNFLIKNKVPIDVKDISSSTAMQEAVYSGKVEAAILLLQAGADPNSRNSSGNTALHLVMPEASRSKLFNELITAGANPNLKDNYGETPLHIAARIGMDDDILDQLLKSGADINERNKKGQTPLLLAIERNQTQQVDFLINHGADIHAEDKSGESAFIHSLSMGLPMVEHVVTEKNSADRDSEGSTPLHLAVSHRASSDIIYYLVEKNSLINTRDKLGNTPLHIAVEKNYREAGEILIANNADIFYANLSGESPLKFAMTLGDGREDWMINSHTIGAKDGAGNTPLHLAAEWQIVPMMIYLLDKGADINSRNANNETPLFSAVKSDNPSVLKTLLKNGTNKKADIDARDFMGNTILHAAVRWSAYKSADFILSNDADEYAKLLNAKNFAGKTVLHEAAKQGEIRFINIFLKAKVDVNSADETGKSPLSEAVLANQTEAIELLLKNGASPVQQDMYGRTPLHEAVEISEKSLILVRAAGGNPLARDAYGKTPFILALNKNIKTVDIVLGNDSLLTDTDGDTPLHIAVKEKVRPDYFQIIIKKGYPINKRNKNGETAVLLAVQNNQKESTRTLLAEGANPFIVNNKGISAITEIFTNHTDFVPIAAEFSLKQTDTLGDGIVHYAAKFADMQTVKDLISITGIDIYAKNTAGETPYQVALRWNRPEIAELLKTE</sequence>
<feature type="repeat" description="ANK" evidence="3">
    <location>
        <begin position="652"/>
        <end position="684"/>
    </location>
</feature>
<feature type="repeat" description="ANK" evidence="3">
    <location>
        <begin position="382"/>
        <end position="414"/>
    </location>
</feature>
<dbReference type="PROSITE" id="PS50297">
    <property type="entry name" value="ANK_REP_REGION"/>
    <property type="match status" value="14"/>
</dbReference>
<feature type="repeat" description="ANK" evidence="3">
    <location>
        <begin position="248"/>
        <end position="280"/>
    </location>
</feature>
<feature type="repeat" description="ANK" evidence="3">
    <location>
        <begin position="348"/>
        <end position="381"/>
    </location>
</feature>
<evidence type="ECO:0000256" key="1">
    <source>
        <dbReference type="ARBA" id="ARBA00022737"/>
    </source>
</evidence>
<dbReference type="AlphaFoldDB" id="A0AAE9MSG6"/>
<feature type="repeat" description="ANK" evidence="3">
    <location>
        <begin position="66"/>
        <end position="98"/>
    </location>
</feature>
<proteinExistence type="predicted"/>